<keyword evidence="11" id="KW-0325">Glycoprotein</keyword>
<evidence type="ECO:0000256" key="2">
    <source>
        <dbReference type="ARBA" id="ARBA00022475"/>
    </source>
</evidence>
<keyword evidence="6" id="KW-0067">ATP-binding</keyword>
<keyword evidence="2" id="KW-1003">Cell membrane</keyword>
<evidence type="ECO:0000256" key="1">
    <source>
        <dbReference type="ARBA" id="ARBA00004251"/>
    </source>
</evidence>
<dbReference type="FunFam" id="2.60.120.260:FF:000007">
    <property type="entry name" value="Discoidin domain receptor tyrosine kinase 1"/>
    <property type="match status" value="1"/>
</dbReference>
<dbReference type="Ensembl" id="ENSCPVT00000026212.1">
    <property type="protein sequence ID" value="ENSCPVP00000025473.1"/>
    <property type="gene ID" value="ENSCPVG00000017854.1"/>
</dbReference>
<evidence type="ECO:0000256" key="11">
    <source>
        <dbReference type="ARBA" id="ARBA00023180"/>
    </source>
</evidence>
<dbReference type="InterPro" id="IPR008979">
    <property type="entry name" value="Galactose-bd-like_sf"/>
</dbReference>
<sequence length="317" mass="35208">MSPNVPNPLNVPKSPTVPSVPRVPSVSPLSPGRCRSALGMEDGTIPDFRLSASSAWSDSTAARHGRYAPVWTSMDQYGPVDLGRLHLVTLVGTQGRHAWGHGRKFARQYRLRYSRDRRRWLRWRDRWGAEVIGGNEDPEGVVLKDLSPAPVARALRVYPRAPRAMSVCLRLELYGCPWEGECHLRVTSCHLRATSLPPPCPTPLVALKGWWSPMVVLLVVALGQLGRGFVIVGSTVGCWGQRLGHEVIHWVMGSMVGCWGQWLGHEVIHWVMGSTVGCWHQWLGHEVTHWVMGSMVGCWGQWLGVGVNGWVMRSSIG</sequence>
<dbReference type="PROSITE" id="PS01286">
    <property type="entry name" value="FA58C_2"/>
    <property type="match status" value="1"/>
</dbReference>
<dbReference type="Gene3D" id="2.60.120.260">
    <property type="entry name" value="Galactose-binding domain-like"/>
    <property type="match status" value="1"/>
</dbReference>
<keyword evidence="9" id="KW-1015">Disulfide bond</keyword>
<name>A0A8U8BNW6_GEOPR</name>
<comment type="subcellular location">
    <subcellularLocation>
        <location evidence="1">Cell membrane</location>
        <topology evidence="1">Single-pass type I membrane protein</topology>
    </subcellularLocation>
</comment>
<comment type="similarity">
    <text evidence="12">Belongs to the protein kinase superfamily. Tyr protein kinase family. Insulin receptor subfamily.</text>
</comment>
<dbReference type="Pfam" id="PF00754">
    <property type="entry name" value="F5_F8_type_C"/>
    <property type="match status" value="1"/>
</dbReference>
<keyword evidence="7" id="KW-1133">Transmembrane helix</keyword>
<dbReference type="GO" id="GO:0005524">
    <property type="term" value="F:ATP binding"/>
    <property type="evidence" value="ECO:0007669"/>
    <property type="project" value="UniProtKB-KW"/>
</dbReference>
<dbReference type="SMART" id="SM00231">
    <property type="entry name" value="FA58C"/>
    <property type="match status" value="1"/>
</dbReference>
<keyword evidence="3" id="KW-0812">Transmembrane</keyword>
<feature type="region of interest" description="Disordered" evidence="13">
    <location>
        <begin position="1"/>
        <end position="31"/>
    </location>
</feature>
<evidence type="ECO:0000256" key="8">
    <source>
        <dbReference type="ARBA" id="ARBA00023136"/>
    </source>
</evidence>
<evidence type="ECO:0000313" key="14">
    <source>
        <dbReference type="Ensembl" id="ENSCPVP00000025473.1"/>
    </source>
</evidence>
<protein>
    <submittedName>
        <fullName evidence="14">Uncharacterized protein</fullName>
    </submittedName>
</protein>
<dbReference type="SUPFAM" id="SSF49785">
    <property type="entry name" value="Galactose-binding domain-like"/>
    <property type="match status" value="1"/>
</dbReference>
<organism evidence="14 15">
    <name type="scientific">Geospiza parvula</name>
    <name type="common">Small tree-finch</name>
    <name type="synonym">Camarhynchus parvulus</name>
    <dbReference type="NCBI Taxonomy" id="87175"/>
    <lineage>
        <taxon>Eukaryota</taxon>
        <taxon>Metazoa</taxon>
        <taxon>Chordata</taxon>
        <taxon>Craniata</taxon>
        <taxon>Vertebrata</taxon>
        <taxon>Euteleostomi</taxon>
        <taxon>Archelosauria</taxon>
        <taxon>Archosauria</taxon>
        <taxon>Dinosauria</taxon>
        <taxon>Saurischia</taxon>
        <taxon>Theropoda</taxon>
        <taxon>Coelurosauria</taxon>
        <taxon>Aves</taxon>
        <taxon>Neognathae</taxon>
        <taxon>Neoaves</taxon>
        <taxon>Telluraves</taxon>
        <taxon>Australaves</taxon>
        <taxon>Passeriformes</taxon>
        <taxon>Thraupidae</taxon>
        <taxon>Camarhynchus</taxon>
    </lineage>
</organism>
<keyword evidence="10" id="KW-0675">Receptor</keyword>
<keyword evidence="15" id="KW-1185">Reference proteome</keyword>
<dbReference type="GO" id="GO:0005886">
    <property type="term" value="C:plasma membrane"/>
    <property type="evidence" value="ECO:0007669"/>
    <property type="project" value="UniProtKB-SubCell"/>
</dbReference>
<dbReference type="InterPro" id="IPR000421">
    <property type="entry name" value="FA58C"/>
</dbReference>
<evidence type="ECO:0000256" key="12">
    <source>
        <dbReference type="ARBA" id="ARBA00061639"/>
    </source>
</evidence>
<reference evidence="14" key="1">
    <citation type="submission" date="2025-08" db="UniProtKB">
        <authorList>
            <consortium name="Ensembl"/>
        </authorList>
    </citation>
    <scope>IDENTIFICATION</scope>
</reference>
<evidence type="ECO:0000256" key="4">
    <source>
        <dbReference type="ARBA" id="ARBA00022729"/>
    </source>
</evidence>
<dbReference type="AlphaFoldDB" id="A0A8U8BNW6"/>
<keyword evidence="8" id="KW-0472">Membrane</keyword>
<keyword evidence="5" id="KW-0547">Nucleotide-binding</keyword>
<accession>A0A8U8BNW6</accession>
<feature type="compositionally biased region" description="Low complexity" evidence="13">
    <location>
        <begin position="11"/>
        <end position="31"/>
    </location>
</feature>
<evidence type="ECO:0000256" key="9">
    <source>
        <dbReference type="ARBA" id="ARBA00023157"/>
    </source>
</evidence>
<evidence type="ECO:0000256" key="10">
    <source>
        <dbReference type="ARBA" id="ARBA00023170"/>
    </source>
</evidence>
<dbReference type="PROSITE" id="PS50022">
    <property type="entry name" value="FA58C_3"/>
    <property type="match status" value="1"/>
</dbReference>
<keyword evidence="4" id="KW-0732">Signal</keyword>
<reference evidence="14" key="2">
    <citation type="submission" date="2025-09" db="UniProtKB">
        <authorList>
            <consortium name="Ensembl"/>
        </authorList>
    </citation>
    <scope>IDENTIFICATION</scope>
</reference>
<dbReference type="PANTHER" id="PTHR24543">
    <property type="entry name" value="MULTICOPPER OXIDASE-RELATED"/>
    <property type="match status" value="1"/>
</dbReference>
<proteinExistence type="inferred from homology"/>
<evidence type="ECO:0000256" key="13">
    <source>
        <dbReference type="SAM" id="MobiDB-lite"/>
    </source>
</evidence>
<evidence type="ECO:0000256" key="5">
    <source>
        <dbReference type="ARBA" id="ARBA00022741"/>
    </source>
</evidence>
<evidence type="ECO:0000313" key="15">
    <source>
        <dbReference type="Proteomes" id="UP000694382"/>
    </source>
</evidence>
<dbReference type="Proteomes" id="UP000694382">
    <property type="component" value="Unassembled WGS sequence"/>
</dbReference>
<evidence type="ECO:0000256" key="3">
    <source>
        <dbReference type="ARBA" id="ARBA00022692"/>
    </source>
</evidence>
<evidence type="ECO:0000256" key="6">
    <source>
        <dbReference type="ARBA" id="ARBA00022840"/>
    </source>
</evidence>
<evidence type="ECO:0000256" key="7">
    <source>
        <dbReference type="ARBA" id="ARBA00022989"/>
    </source>
</evidence>